<keyword evidence="3" id="KW-1185">Reference proteome</keyword>
<evidence type="ECO:0000313" key="2">
    <source>
        <dbReference type="EMBL" id="ETE65664.1"/>
    </source>
</evidence>
<evidence type="ECO:0000313" key="3">
    <source>
        <dbReference type="Proteomes" id="UP000018936"/>
    </source>
</evidence>
<organism evidence="2 3">
    <name type="scientific">Ophiophagus hannah</name>
    <name type="common">King cobra</name>
    <name type="synonym">Naja hannah</name>
    <dbReference type="NCBI Taxonomy" id="8665"/>
    <lineage>
        <taxon>Eukaryota</taxon>
        <taxon>Metazoa</taxon>
        <taxon>Chordata</taxon>
        <taxon>Craniata</taxon>
        <taxon>Vertebrata</taxon>
        <taxon>Euteleostomi</taxon>
        <taxon>Lepidosauria</taxon>
        <taxon>Squamata</taxon>
        <taxon>Bifurcata</taxon>
        <taxon>Unidentata</taxon>
        <taxon>Episquamata</taxon>
        <taxon>Toxicofera</taxon>
        <taxon>Serpentes</taxon>
        <taxon>Colubroidea</taxon>
        <taxon>Elapidae</taxon>
        <taxon>Elapinae</taxon>
        <taxon>Ophiophagus</taxon>
    </lineage>
</organism>
<feature type="non-terminal residue" evidence="2">
    <location>
        <position position="1"/>
    </location>
</feature>
<name>V8NTR5_OPHHA</name>
<dbReference type="Proteomes" id="UP000018936">
    <property type="component" value="Unassembled WGS sequence"/>
</dbReference>
<reference evidence="2 3" key="1">
    <citation type="journal article" date="2013" name="Proc. Natl. Acad. Sci. U.S.A.">
        <title>The king cobra genome reveals dynamic gene evolution and adaptation in the snake venom system.</title>
        <authorList>
            <person name="Vonk F.J."/>
            <person name="Casewell N.R."/>
            <person name="Henkel C.V."/>
            <person name="Heimberg A.M."/>
            <person name="Jansen H.J."/>
            <person name="McCleary R.J."/>
            <person name="Kerkkamp H.M."/>
            <person name="Vos R.A."/>
            <person name="Guerreiro I."/>
            <person name="Calvete J.J."/>
            <person name="Wuster W."/>
            <person name="Woods A.E."/>
            <person name="Logan J.M."/>
            <person name="Harrison R.A."/>
            <person name="Castoe T.A."/>
            <person name="de Koning A.P."/>
            <person name="Pollock D.D."/>
            <person name="Yandell M."/>
            <person name="Calderon D."/>
            <person name="Renjifo C."/>
            <person name="Currier R.B."/>
            <person name="Salgado D."/>
            <person name="Pla D."/>
            <person name="Sanz L."/>
            <person name="Hyder A.S."/>
            <person name="Ribeiro J.M."/>
            <person name="Arntzen J.W."/>
            <person name="van den Thillart G.E."/>
            <person name="Boetzer M."/>
            <person name="Pirovano W."/>
            <person name="Dirks R.P."/>
            <person name="Spaink H.P."/>
            <person name="Duboule D."/>
            <person name="McGlinn E."/>
            <person name="Kini R.M."/>
            <person name="Richardson M.K."/>
        </authorList>
    </citation>
    <scope>NUCLEOTIDE SEQUENCE</scope>
    <source>
        <tissue evidence="2">Blood</tissue>
    </source>
</reference>
<feature type="compositionally biased region" description="Basic and acidic residues" evidence="1">
    <location>
        <begin position="14"/>
        <end position="26"/>
    </location>
</feature>
<comment type="caution">
    <text evidence="2">The sequence shown here is derived from an EMBL/GenBank/DDBJ whole genome shotgun (WGS) entry which is preliminary data.</text>
</comment>
<dbReference type="EMBL" id="AZIM01001824">
    <property type="protein sequence ID" value="ETE65664.1"/>
    <property type="molecule type" value="Genomic_DNA"/>
</dbReference>
<proteinExistence type="predicted"/>
<evidence type="ECO:0000256" key="1">
    <source>
        <dbReference type="SAM" id="MobiDB-lite"/>
    </source>
</evidence>
<sequence>MDRRKQGSKKRRKEGSLMDRRKEGRMVPHSTLKDIIKYYESHKIIIFLIKKNPQTPIKRKQ</sequence>
<protein>
    <submittedName>
        <fullName evidence="2">Uncharacterized protein</fullName>
    </submittedName>
</protein>
<feature type="region of interest" description="Disordered" evidence="1">
    <location>
        <begin position="1"/>
        <end position="26"/>
    </location>
</feature>
<feature type="non-terminal residue" evidence="2">
    <location>
        <position position="61"/>
    </location>
</feature>
<feature type="compositionally biased region" description="Basic residues" evidence="1">
    <location>
        <begin position="1"/>
        <end position="13"/>
    </location>
</feature>
<dbReference type="AlphaFoldDB" id="V8NTR5"/>
<accession>V8NTR5</accession>
<gene>
    <name evidence="2" type="ORF">L345_08575</name>
</gene>